<feature type="transmembrane region" description="Helical" evidence="1">
    <location>
        <begin position="43"/>
        <end position="59"/>
    </location>
</feature>
<accession>A0A6N7J2W9</accession>
<evidence type="ECO:0000313" key="2">
    <source>
        <dbReference type="EMBL" id="MQN01950.1"/>
    </source>
</evidence>
<dbReference type="InterPro" id="IPR046088">
    <property type="entry name" value="DUF6106"/>
</dbReference>
<name>A0A6N7J2W9_9FIRM</name>
<keyword evidence="1" id="KW-0812">Transmembrane</keyword>
<sequence length="170" mass="19213">MYLQDVHIENFASRGKDIGMYILMGVFIVLTLASLIIGMGFPVFYFGVVVFALLAWYVSTKRELDFDYAYTDGTIDIAKVFNKSSRKEFLTFEMKDVVAAAPVGSEYLKAYQGRGIRTIDASARNPQVKTFEIVFRNHSGNNSENIVLMDLEDDFIDAMRQVAPDAVHKE</sequence>
<keyword evidence="1" id="KW-0472">Membrane</keyword>
<dbReference type="Proteomes" id="UP000460257">
    <property type="component" value="Unassembled WGS sequence"/>
</dbReference>
<evidence type="ECO:0000313" key="3">
    <source>
        <dbReference type="Proteomes" id="UP000460257"/>
    </source>
</evidence>
<comment type="caution">
    <text evidence="2">The sequence shown here is derived from an EMBL/GenBank/DDBJ whole genome shotgun (WGS) entry which is preliminary data.</text>
</comment>
<gene>
    <name evidence="2" type="ORF">FRC54_08630</name>
</gene>
<dbReference type="EMBL" id="VOGC01000007">
    <property type="protein sequence ID" value="MQN01950.1"/>
    <property type="molecule type" value="Genomic_DNA"/>
</dbReference>
<protein>
    <submittedName>
        <fullName evidence="2">Uncharacterized protein</fullName>
    </submittedName>
</protein>
<dbReference type="Pfam" id="PF19601">
    <property type="entry name" value="DUF6106"/>
    <property type="match status" value="1"/>
</dbReference>
<feature type="transmembrane region" description="Helical" evidence="1">
    <location>
        <begin position="18"/>
        <end position="37"/>
    </location>
</feature>
<reference evidence="2" key="1">
    <citation type="journal article" date="2020" name="Appl. Environ. Microbiol.">
        <title>Medium-Chain Fatty Acid Synthesis by 'Candidatus Weimeria bifida' gen. nov., sp. nov., and 'Candidatus Pseudoramibacter fermentans' sp. nov.</title>
        <authorList>
            <person name="Scarborough M.J."/>
            <person name="Myers K.S."/>
            <person name="Donohue T.J."/>
            <person name="Noguera D.R."/>
        </authorList>
    </citation>
    <scope>NUCLEOTIDE SEQUENCE</scope>
    <source>
        <strain evidence="2">LCO1.1</strain>
    </source>
</reference>
<proteinExistence type="predicted"/>
<organism evidence="2 3">
    <name type="scientific">Candidatus Weimeria bifida</name>
    <dbReference type="NCBI Taxonomy" id="2599074"/>
    <lineage>
        <taxon>Bacteria</taxon>
        <taxon>Bacillati</taxon>
        <taxon>Bacillota</taxon>
        <taxon>Clostridia</taxon>
        <taxon>Lachnospirales</taxon>
        <taxon>Lachnospiraceae</taxon>
        <taxon>Candidatus Weimeria</taxon>
    </lineage>
</organism>
<keyword evidence="3" id="KW-1185">Reference proteome</keyword>
<evidence type="ECO:0000256" key="1">
    <source>
        <dbReference type="SAM" id="Phobius"/>
    </source>
</evidence>
<keyword evidence="1" id="KW-1133">Transmembrane helix</keyword>
<dbReference type="AlphaFoldDB" id="A0A6N7J2W9"/>